<name>A0A0P0NX87_9CAUL</name>
<organism evidence="1 2">
    <name type="scientific">Caulobacter henricii</name>
    <dbReference type="NCBI Taxonomy" id="69395"/>
    <lineage>
        <taxon>Bacteria</taxon>
        <taxon>Pseudomonadati</taxon>
        <taxon>Pseudomonadota</taxon>
        <taxon>Alphaproteobacteria</taxon>
        <taxon>Caulobacterales</taxon>
        <taxon>Caulobacteraceae</taxon>
        <taxon>Caulobacter</taxon>
    </lineage>
</organism>
<evidence type="ECO:0008006" key="3">
    <source>
        <dbReference type="Google" id="ProtNLM"/>
    </source>
</evidence>
<dbReference type="Proteomes" id="UP000056905">
    <property type="component" value="Chromosome"/>
</dbReference>
<dbReference type="STRING" id="69395.AQ619_04600"/>
<proteinExistence type="predicted"/>
<dbReference type="EMBL" id="CP013002">
    <property type="protein sequence ID" value="ALL12691.1"/>
    <property type="molecule type" value="Genomic_DNA"/>
</dbReference>
<reference evidence="1 2" key="1">
    <citation type="submission" date="2015-10" db="EMBL/GenBank/DDBJ databases">
        <title>Conservation of the essential genome among Caulobacter and Brevundimonas species.</title>
        <authorList>
            <person name="Scott D."/>
            <person name="Ely B."/>
        </authorList>
    </citation>
    <scope>NUCLEOTIDE SEQUENCE [LARGE SCALE GENOMIC DNA]</scope>
    <source>
        <strain evidence="1 2">CB4</strain>
    </source>
</reference>
<accession>A0A0P0NX87</accession>
<dbReference type="RefSeq" id="WP_062144905.1">
    <property type="nucleotide sequence ID" value="NZ_CP013002.1"/>
</dbReference>
<gene>
    <name evidence="1" type="ORF">AQ619_04600</name>
</gene>
<dbReference type="PIRSF" id="PIRSF034110">
    <property type="entry name" value="DUF1203"/>
    <property type="match status" value="1"/>
</dbReference>
<evidence type="ECO:0000313" key="1">
    <source>
        <dbReference type="EMBL" id="ALL12691.1"/>
    </source>
</evidence>
<dbReference type="InterPro" id="IPR009593">
    <property type="entry name" value="DUF1203"/>
</dbReference>
<protein>
    <recommendedName>
        <fullName evidence="3">DUF1203 domain-containing protein</fullName>
    </recommendedName>
</protein>
<dbReference type="OrthoDB" id="5953307at2"/>
<evidence type="ECO:0000313" key="2">
    <source>
        <dbReference type="Proteomes" id="UP000056905"/>
    </source>
</evidence>
<sequence>MPFTISGLPVEDFRPLFDLDTEALAARGILRRVATAKPGFPCRIGLRDAEPGETILLLNYEHQPADTPYRSAYAIYVSQSASETWSGRDTLPSAMRGRPIALRAFSADGLLLSAEVAMGDGLETAITRQLATAGAAYVHAHNAGHGCFVARIDPAPSAA</sequence>
<keyword evidence="2" id="KW-1185">Reference proteome</keyword>
<dbReference type="AlphaFoldDB" id="A0A0P0NX87"/>
<dbReference type="Pfam" id="PF06718">
    <property type="entry name" value="DUF1203"/>
    <property type="match status" value="1"/>
</dbReference>
<dbReference type="KEGG" id="chq:AQ619_04600"/>